<organism evidence="3 4">
    <name type="scientific">Lates japonicus</name>
    <name type="common">Japanese lates</name>
    <dbReference type="NCBI Taxonomy" id="270547"/>
    <lineage>
        <taxon>Eukaryota</taxon>
        <taxon>Metazoa</taxon>
        <taxon>Chordata</taxon>
        <taxon>Craniata</taxon>
        <taxon>Vertebrata</taxon>
        <taxon>Euteleostomi</taxon>
        <taxon>Actinopterygii</taxon>
        <taxon>Neopterygii</taxon>
        <taxon>Teleostei</taxon>
        <taxon>Neoteleostei</taxon>
        <taxon>Acanthomorphata</taxon>
        <taxon>Carangaria</taxon>
        <taxon>Carangaria incertae sedis</taxon>
        <taxon>Centropomidae</taxon>
        <taxon>Lates</taxon>
    </lineage>
</organism>
<proteinExistence type="inferred from homology"/>
<feature type="compositionally biased region" description="Polar residues" evidence="2">
    <location>
        <begin position="15"/>
        <end position="33"/>
    </location>
</feature>
<dbReference type="InterPro" id="IPR047144">
    <property type="entry name" value="BCOR-like"/>
</dbReference>
<comment type="caution">
    <text evidence="3">The sequence shown here is derived from an EMBL/GenBank/DDBJ whole genome shotgun (WGS) entry which is preliminary data.</text>
</comment>
<dbReference type="PANTHER" id="PTHR24117:SF8">
    <property type="entry name" value="BCL-6 COREPRESSOR"/>
    <property type="match status" value="1"/>
</dbReference>
<reference evidence="3" key="1">
    <citation type="submission" date="2022-08" db="EMBL/GenBank/DDBJ databases">
        <title>Genome sequencing of akame (Lates japonicus).</title>
        <authorList>
            <person name="Hashiguchi Y."/>
            <person name="Takahashi H."/>
        </authorList>
    </citation>
    <scope>NUCLEOTIDE SEQUENCE</scope>
    <source>
        <strain evidence="3">Kochi</strain>
    </source>
</reference>
<dbReference type="EMBL" id="BRZM01000012">
    <property type="protein sequence ID" value="GLD51960.1"/>
    <property type="molecule type" value="Genomic_DNA"/>
</dbReference>
<sequence length="362" mass="39081">MLRSPIRRLIKPKSNDGTPHVPSSESLQAQSRSGPPRLFLDVGALGIYLSDEIPQALGRAAWTGPREPGQGGCGEGCWGGEWERWGREEPCRGARSGLINEPRVTAIKVACQRRGSEAQRRFSAMIEEPNLSAALSTAEHGKASLLLFKGTSLCPATSVRDVDAETQTNLELRQGNHITQNMVDARLTPLAAMGLDRGTLMHDGLRLHSGVVYPGIRALPTEKSRETPTLPLAYNRDGLPELIYKPDGPLDSRKPVNGYLGLYKGTPPSLHKPVLVPGAEGLGLERRVGPGEKASELGLASAGGSYLRLPWLSPYPEASMYPFMDTSKYAALNMYKASLLSQPNPYLPQHLAYPSLCAAQGG</sequence>
<dbReference type="GO" id="GO:0005634">
    <property type="term" value="C:nucleus"/>
    <property type="evidence" value="ECO:0007669"/>
    <property type="project" value="TreeGrafter"/>
</dbReference>
<evidence type="ECO:0000256" key="2">
    <source>
        <dbReference type="SAM" id="MobiDB-lite"/>
    </source>
</evidence>
<comment type="similarity">
    <text evidence="1">Belongs to the BCOR family.</text>
</comment>
<feature type="region of interest" description="Disordered" evidence="2">
    <location>
        <begin position="10"/>
        <end position="34"/>
    </location>
</feature>
<dbReference type="AlphaFoldDB" id="A0AAD3R1W1"/>
<evidence type="ECO:0000256" key="1">
    <source>
        <dbReference type="ARBA" id="ARBA00034703"/>
    </source>
</evidence>
<name>A0AAD3R1W1_LATJO</name>
<dbReference type="PANTHER" id="PTHR24117">
    <property type="entry name" value="AGAP007537-PB"/>
    <property type="match status" value="1"/>
</dbReference>
<accession>A0AAD3R1W1</accession>
<dbReference type="Proteomes" id="UP001279410">
    <property type="component" value="Unassembled WGS sequence"/>
</dbReference>
<gene>
    <name evidence="3" type="ORF">AKAME5_000492400</name>
</gene>
<dbReference type="GO" id="GO:0000122">
    <property type="term" value="P:negative regulation of transcription by RNA polymerase II"/>
    <property type="evidence" value="ECO:0007669"/>
    <property type="project" value="TreeGrafter"/>
</dbReference>
<dbReference type="GO" id="GO:0003714">
    <property type="term" value="F:transcription corepressor activity"/>
    <property type="evidence" value="ECO:0007669"/>
    <property type="project" value="TreeGrafter"/>
</dbReference>
<evidence type="ECO:0000313" key="4">
    <source>
        <dbReference type="Proteomes" id="UP001279410"/>
    </source>
</evidence>
<protein>
    <submittedName>
        <fullName evidence="3">BCL-6 corepressor-like protein</fullName>
    </submittedName>
</protein>
<evidence type="ECO:0000313" key="3">
    <source>
        <dbReference type="EMBL" id="GLD51960.1"/>
    </source>
</evidence>
<keyword evidence="4" id="KW-1185">Reference proteome</keyword>